<proteinExistence type="inferred from homology"/>
<evidence type="ECO:0000256" key="4">
    <source>
        <dbReference type="SAM" id="SignalP"/>
    </source>
</evidence>
<sequence length="240" mass="23850">MQGQRLVHGLGRVAATLAMVLGLSALAFSAPVAAQDEVEIELSELNDSGVTGAAFLSETDDGLVEVSLELTGDAVTGDHPAHIHEGTCDDLDPNPIYPLLDVDADGLSENTGDDAVEADGGLAELTEGEYAINIHLSAEEIGVYIACGNLNAAVGGEDVSVEDEETADAPAEDASEEETTEAPAGDAAAVGGTTATTAPAAGVGSTVAQTGNGLLLAALAAFAVVLAAGGLKLRAGTARD</sequence>
<dbReference type="GO" id="GO:0046872">
    <property type="term" value="F:metal ion binding"/>
    <property type="evidence" value="ECO:0007669"/>
    <property type="project" value="InterPro"/>
</dbReference>
<dbReference type="GO" id="GO:0006801">
    <property type="term" value="P:superoxide metabolic process"/>
    <property type="evidence" value="ECO:0007669"/>
    <property type="project" value="InterPro"/>
</dbReference>
<dbReference type="InterPro" id="IPR036423">
    <property type="entry name" value="SOD-like_Cu/Zn_dom_sf"/>
</dbReference>
<dbReference type="EMBL" id="CADCWE010000217">
    <property type="protein sequence ID" value="CAA9555752.1"/>
    <property type="molecule type" value="Genomic_DNA"/>
</dbReference>
<evidence type="ECO:0000256" key="1">
    <source>
        <dbReference type="ARBA" id="ARBA00010457"/>
    </source>
</evidence>
<comment type="similarity">
    <text evidence="1">Belongs to the Cu-Zn superoxide dismutase family.</text>
</comment>
<dbReference type="SUPFAM" id="SSF49329">
    <property type="entry name" value="Cu,Zn superoxide dismutase-like"/>
    <property type="match status" value="1"/>
</dbReference>
<accession>A0A6J4UNZ9</accession>
<keyword evidence="4" id="KW-0732">Signal</keyword>
<name>A0A6J4UNZ9_9BACT</name>
<feature type="region of interest" description="Disordered" evidence="2">
    <location>
        <begin position="157"/>
        <end position="192"/>
    </location>
</feature>
<evidence type="ECO:0000256" key="2">
    <source>
        <dbReference type="SAM" id="MobiDB-lite"/>
    </source>
</evidence>
<keyword evidence="3" id="KW-0812">Transmembrane</keyword>
<dbReference type="AlphaFoldDB" id="A0A6J4UNZ9"/>
<reference evidence="5" key="1">
    <citation type="submission" date="2020-02" db="EMBL/GenBank/DDBJ databases">
        <authorList>
            <person name="Meier V. D."/>
        </authorList>
    </citation>
    <scope>NUCLEOTIDE SEQUENCE</scope>
    <source>
        <strain evidence="5">AVDCRST_MAG73</strain>
    </source>
</reference>
<evidence type="ECO:0000313" key="5">
    <source>
        <dbReference type="EMBL" id="CAA9555752.1"/>
    </source>
</evidence>
<keyword evidence="3" id="KW-0472">Membrane</keyword>
<organism evidence="5">
    <name type="scientific">uncultured Thermomicrobiales bacterium</name>
    <dbReference type="NCBI Taxonomy" id="1645740"/>
    <lineage>
        <taxon>Bacteria</taxon>
        <taxon>Pseudomonadati</taxon>
        <taxon>Thermomicrobiota</taxon>
        <taxon>Thermomicrobia</taxon>
        <taxon>Thermomicrobiales</taxon>
        <taxon>environmental samples</taxon>
    </lineage>
</organism>
<feature type="transmembrane region" description="Helical" evidence="3">
    <location>
        <begin position="213"/>
        <end position="231"/>
    </location>
</feature>
<evidence type="ECO:0008006" key="6">
    <source>
        <dbReference type="Google" id="ProtNLM"/>
    </source>
</evidence>
<feature type="signal peptide" evidence="4">
    <location>
        <begin position="1"/>
        <end position="29"/>
    </location>
</feature>
<gene>
    <name evidence="5" type="ORF">AVDCRST_MAG73-3263</name>
</gene>
<protein>
    <recommendedName>
        <fullName evidence="6">CHRD domain-containing protein</fullName>
    </recommendedName>
</protein>
<feature type="compositionally biased region" description="Acidic residues" evidence="2">
    <location>
        <begin position="159"/>
        <end position="180"/>
    </location>
</feature>
<feature type="compositionally biased region" description="Low complexity" evidence="2">
    <location>
        <begin position="181"/>
        <end position="192"/>
    </location>
</feature>
<evidence type="ECO:0000256" key="3">
    <source>
        <dbReference type="SAM" id="Phobius"/>
    </source>
</evidence>
<keyword evidence="3" id="KW-1133">Transmembrane helix</keyword>
<feature type="chain" id="PRO_5027033000" description="CHRD domain-containing protein" evidence="4">
    <location>
        <begin position="30"/>
        <end position="240"/>
    </location>
</feature>